<reference evidence="1" key="1">
    <citation type="submission" date="2020-03" db="EMBL/GenBank/DDBJ databases">
        <title>Draft Genome Sequence of Cylindrodendrum hubeiense.</title>
        <authorList>
            <person name="Buettner E."/>
            <person name="Kellner H."/>
        </authorList>
    </citation>
    <scope>NUCLEOTIDE SEQUENCE</scope>
    <source>
        <strain evidence="1">IHI 201604</strain>
    </source>
</reference>
<dbReference type="OrthoDB" id="539213at2759"/>
<dbReference type="AlphaFoldDB" id="A0A9P5HDQ2"/>
<keyword evidence="2" id="KW-1185">Reference proteome</keyword>
<protein>
    <recommendedName>
        <fullName evidence="3">Clr5 domain-containing protein</fullName>
    </recommendedName>
</protein>
<comment type="caution">
    <text evidence="1">The sequence shown here is derived from an EMBL/GenBank/DDBJ whole genome shotgun (WGS) entry which is preliminary data.</text>
</comment>
<dbReference type="EMBL" id="JAANBB010000066">
    <property type="protein sequence ID" value="KAF7552130.1"/>
    <property type="molecule type" value="Genomic_DNA"/>
</dbReference>
<evidence type="ECO:0000313" key="1">
    <source>
        <dbReference type="EMBL" id="KAF7552130.1"/>
    </source>
</evidence>
<organism evidence="1 2">
    <name type="scientific">Cylindrodendrum hubeiense</name>
    <dbReference type="NCBI Taxonomy" id="595255"/>
    <lineage>
        <taxon>Eukaryota</taxon>
        <taxon>Fungi</taxon>
        <taxon>Dikarya</taxon>
        <taxon>Ascomycota</taxon>
        <taxon>Pezizomycotina</taxon>
        <taxon>Sordariomycetes</taxon>
        <taxon>Hypocreomycetidae</taxon>
        <taxon>Hypocreales</taxon>
        <taxon>Nectriaceae</taxon>
        <taxon>Cylindrodendrum</taxon>
    </lineage>
</organism>
<dbReference type="Proteomes" id="UP000722485">
    <property type="component" value="Unassembled WGS sequence"/>
</dbReference>
<evidence type="ECO:0000313" key="2">
    <source>
        <dbReference type="Proteomes" id="UP000722485"/>
    </source>
</evidence>
<gene>
    <name evidence="1" type="ORF">G7Z17_g4531</name>
</gene>
<name>A0A9P5HDQ2_9HYPO</name>
<evidence type="ECO:0008006" key="3">
    <source>
        <dbReference type="Google" id="ProtNLM"/>
    </source>
</evidence>
<sequence length="111" mass="13337">MPVDWKLYEKEVIDKYVNGEMNAEETIRHLLHMYGVNITQFKSKFGGLKKLRRDEWRAVFSEIRNRETHGLASEVYLYGRQLSSERVARERRRYVNDYTVQRRPDEIASIV</sequence>
<accession>A0A9P5HDQ2</accession>
<proteinExistence type="predicted"/>